<evidence type="ECO:0000256" key="2">
    <source>
        <dbReference type="SAM" id="SignalP"/>
    </source>
</evidence>
<feature type="region of interest" description="Disordered" evidence="1">
    <location>
        <begin position="89"/>
        <end position="147"/>
    </location>
</feature>
<accession>A0A7J8DHW2</accession>
<protein>
    <submittedName>
        <fullName evidence="3">Uncharacterized protein</fullName>
    </submittedName>
</protein>
<evidence type="ECO:0000256" key="1">
    <source>
        <dbReference type="SAM" id="MobiDB-lite"/>
    </source>
</evidence>
<keyword evidence="4" id="KW-1185">Reference proteome</keyword>
<gene>
    <name evidence="3" type="ORF">HJG63_008469</name>
</gene>
<feature type="signal peptide" evidence="2">
    <location>
        <begin position="1"/>
        <end position="44"/>
    </location>
</feature>
<dbReference type="AlphaFoldDB" id="A0A7J8DHW2"/>
<comment type="caution">
    <text evidence="3">The sequence shown here is derived from an EMBL/GenBank/DDBJ whole genome shotgun (WGS) entry which is preliminary data.</text>
</comment>
<proteinExistence type="predicted"/>
<organism evidence="3 4">
    <name type="scientific">Rousettus aegyptiacus</name>
    <name type="common">Egyptian fruit bat</name>
    <name type="synonym">Pteropus aegyptiacus</name>
    <dbReference type="NCBI Taxonomy" id="9407"/>
    <lineage>
        <taxon>Eukaryota</taxon>
        <taxon>Metazoa</taxon>
        <taxon>Chordata</taxon>
        <taxon>Craniata</taxon>
        <taxon>Vertebrata</taxon>
        <taxon>Euteleostomi</taxon>
        <taxon>Mammalia</taxon>
        <taxon>Eutheria</taxon>
        <taxon>Laurasiatheria</taxon>
        <taxon>Chiroptera</taxon>
        <taxon>Yinpterochiroptera</taxon>
        <taxon>Pteropodoidea</taxon>
        <taxon>Pteropodidae</taxon>
        <taxon>Rousettinae</taxon>
        <taxon>Rousettus</taxon>
    </lineage>
</organism>
<evidence type="ECO:0000313" key="4">
    <source>
        <dbReference type="Proteomes" id="UP000593571"/>
    </source>
</evidence>
<feature type="region of interest" description="Disordered" evidence="1">
    <location>
        <begin position="163"/>
        <end position="183"/>
    </location>
</feature>
<dbReference type="EMBL" id="JACASE010000012">
    <property type="protein sequence ID" value="KAF6422625.1"/>
    <property type="molecule type" value="Genomic_DNA"/>
</dbReference>
<dbReference type="Proteomes" id="UP000593571">
    <property type="component" value="Unassembled WGS sequence"/>
</dbReference>
<reference evidence="3 4" key="1">
    <citation type="journal article" date="2020" name="Nature">
        <title>Six reference-quality genomes reveal evolution of bat adaptations.</title>
        <authorList>
            <person name="Jebb D."/>
            <person name="Huang Z."/>
            <person name="Pippel M."/>
            <person name="Hughes G.M."/>
            <person name="Lavrichenko K."/>
            <person name="Devanna P."/>
            <person name="Winkler S."/>
            <person name="Jermiin L.S."/>
            <person name="Skirmuntt E.C."/>
            <person name="Katzourakis A."/>
            <person name="Burkitt-Gray L."/>
            <person name="Ray D.A."/>
            <person name="Sullivan K.A.M."/>
            <person name="Roscito J.G."/>
            <person name="Kirilenko B.M."/>
            <person name="Davalos L.M."/>
            <person name="Corthals A.P."/>
            <person name="Power M.L."/>
            <person name="Jones G."/>
            <person name="Ransome R.D."/>
            <person name="Dechmann D.K.N."/>
            <person name="Locatelli A.G."/>
            <person name="Puechmaille S.J."/>
            <person name="Fedrigo O."/>
            <person name="Jarvis E.D."/>
            <person name="Hiller M."/>
            <person name="Vernes S.C."/>
            <person name="Myers E.W."/>
            <person name="Teeling E.C."/>
        </authorList>
    </citation>
    <scope>NUCLEOTIDE SEQUENCE [LARGE SCALE GENOMIC DNA]</scope>
    <source>
        <strain evidence="3">MRouAeg1</strain>
        <tissue evidence="3">Muscle</tissue>
    </source>
</reference>
<feature type="chain" id="PRO_5029784079" evidence="2">
    <location>
        <begin position="45"/>
        <end position="183"/>
    </location>
</feature>
<sequence length="183" mass="19657">MLPGLSPTGFCRMHARAVRAAATWFLRCWLWVLQKLVVCPCSLSTKRTVSRAPPPSTQLWVETAMEKGRILQWHKNQTTPVSGQVAVLKGRSGGSGDPRAEEAEGAQSSKGLAGEAWSQASNLQDGQRGPRAKNAKDGPGGEVAWEPCPLLSARGSLRGTYHSLRPGHIGPEVSLKTQWPGAL</sequence>
<keyword evidence="2" id="KW-0732">Signal</keyword>
<name>A0A7J8DHW2_ROUAE</name>
<evidence type="ECO:0000313" key="3">
    <source>
        <dbReference type="EMBL" id="KAF6422625.1"/>
    </source>
</evidence>